<dbReference type="EMBL" id="JANBPG010000059">
    <property type="protein sequence ID" value="KAJ1900802.1"/>
    <property type="molecule type" value="Genomic_DNA"/>
</dbReference>
<evidence type="ECO:0000313" key="2">
    <source>
        <dbReference type="Proteomes" id="UP001150581"/>
    </source>
</evidence>
<evidence type="ECO:0000313" key="1">
    <source>
        <dbReference type="EMBL" id="KAJ1900802.1"/>
    </source>
</evidence>
<dbReference type="Proteomes" id="UP001150581">
    <property type="component" value="Unassembled WGS sequence"/>
</dbReference>
<gene>
    <name evidence="1" type="ORF">LPJ66_001225</name>
</gene>
<reference evidence="1" key="1">
    <citation type="submission" date="2022-07" db="EMBL/GenBank/DDBJ databases">
        <title>Phylogenomic reconstructions and comparative analyses of Kickxellomycotina fungi.</title>
        <authorList>
            <person name="Reynolds N.K."/>
            <person name="Stajich J.E."/>
            <person name="Barry K."/>
            <person name="Grigoriev I.V."/>
            <person name="Crous P."/>
            <person name="Smith M.E."/>
        </authorList>
    </citation>
    <scope>NUCLEOTIDE SEQUENCE</scope>
    <source>
        <strain evidence="1">Benny 63K</strain>
    </source>
</reference>
<name>A0ACC1ITZ2_9FUNG</name>
<sequence length="120" mass="13087">MTNASTDSQPEYIVVSPILRLLNHAFAGITETPRIAVRVKKDTTDVDYEPTKLWLKRTTTVVLLGVAVGTLWYRRLQLQRVNGLVSLAGASRPVLSGIVWTAGIAGALNARPLKMESDDA</sequence>
<keyword evidence="2" id="KW-1185">Reference proteome</keyword>
<accession>A0ACC1ITZ2</accession>
<proteinExistence type="predicted"/>
<protein>
    <submittedName>
        <fullName evidence="1">Uncharacterized protein</fullName>
    </submittedName>
</protein>
<organism evidence="1 2">
    <name type="scientific">Kickxella alabastrina</name>
    <dbReference type="NCBI Taxonomy" id="61397"/>
    <lineage>
        <taxon>Eukaryota</taxon>
        <taxon>Fungi</taxon>
        <taxon>Fungi incertae sedis</taxon>
        <taxon>Zoopagomycota</taxon>
        <taxon>Kickxellomycotina</taxon>
        <taxon>Kickxellomycetes</taxon>
        <taxon>Kickxellales</taxon>
        <taxon>Kickxellaceae</taxon>
        <taxon>Kickxella</taxon>
    </lineage>
</organism>
<comment type="caution">
    <text evidence="1">The sequence shown here is derived from an EMBL/GenBank/DDBJ whole genome shotgun (WGS) entry which is preliminary data.</text>
</comment>